<name>X1CTQ1_9ZZZZ</name>
<sequence length="58" mass="7109">MKNGFDLKTPYLIDIHKRILKIQNREHRTNLSEEEIKKIENSQDDWDCDGRYYTIIRN</sequence>
<dbReference type="AlphaFoldDB" id="X1CTQ1"/>
<proteinExistence type="predicted"/>
<dbReference type="EMBL" id="BART01033858">
    <property type="protein sequence ID" value="GAH11856.1"/>
    <property type="molecule type" value="Genomic_DNA"/>
</dbReference>
<evidence type="ECO:0000313" key="1">
    <source>
        <dbReference type="EMBL" id="GAH11856.1"/>
    </source>
</evidence>
<reference evidence="1" key="1">
    <citation type="journal article" date="2014" name="Front. Microbiol.">
        <title>High frequency of phylogenetically diverse reductive dehalogenase-homologous genes in deep subseafloor sedimentary metagenomes.</title>
        <authorList>
            <person name="Kawai M."/>
            <person name="Futagami T."/>
            <person name="Toyoda A."/>
            <person name="Takaki Y."/>
            <person name="Nishi S."/>
            <person name="Hori S."/>
            <person name="Arai W."/>
            <person name="Tsubouchi T."/>
            <person name="Morono Y."/>
            <person name="Uchiyama I."/>
            <person name="Ito T."/>
            <person name="Fujiyama A."/>
            <person name="Inagaki F."/>
            <person name="Takami H."/>
        </authorList>
    </citation>
    <scope>NUCLEOTIDE SEQUENCE</scope>
    <source>
        <strain evidence="1">Expedition CK06-06</strain>
    </source>
</reference>
<protein>
    <submittedName>
        <fullName evidence="1">Uncharacterized protein</fullName>
    </submittedName>
</protein>
<organism evidence="1">
    <name type="scientific">marine sediment metagenome</name>
    <dbReference type="NCBI Taxonomy" id="412755"/>
    <lineage>
        <taxon>unclassified sequences</taxon>
        <taxon>metagenomes</taxon>
        <taxon>ecological metagenomes</taxon>
    </lineage>
</organism>
<accession>X1CTQ1</accession>
<gene>
    <name evidence="1" type="ORF">S01H4_58037</name>
</gene>
<feature type="non-terminal residue" evidence="1">
    <location>
        <position position="58"/>
    </location>
</feature>
<comment type="caution">
    <text evidence="1">The sequence shown here is derived from an EMBL/GenBank/DDBJ whole genome shotgun (WGS) entry which is preliminary data.</text>
</comment>